<dbReference type="Proteomes" id="UP000064893">
    <property type="component" value="Chromosome"/>
</dbReference>
<keyword evidence="6" id="KW-1185">Reference proteome</keyword>
<dbReference type="Gene3D" id="3.30.700.20">
    <property type="entry name" value="Hypothetical protein ph0010, domain 1"/>
    <property type="match status" value="1"/>
</dbReference>
<dbReference type="InterPro" id="IPR002733">
    <property type="entry name" value="AMMECR1_domain"/>
</dbReference>
<dbReference type="HAMAP" id="MF_00055">
    <property type="entry name" value="MEMO1"/>
    <property type="match status" value="1"/>
</dbReference>
<dbReference type="InterPro" id="IPR027485">
    <property type="entry name" value="AMMECR1_N"/>
</dbReference>
<dbReference type="NCBIfam" id="TIGR04335">
    <property type="entry name" value="AmmeMemoSam_A"/>
    <property type="match status" value="1"/>
</dbReference>
<feature type="chain" id="PRO_5006599293" description="MEMO1 family protein L21SP5_01830" evidence="3">
    <location>
        <begin position="22"/>
        <end position="502"/>
    </location>
</feature>
<evidence type="ECO:0000259" key="4">
    <source>
        <dbReference type="PROSITE" id="PS51112"/>
    </source>
</evidence>
<proteinExistence type="inferred from homology"/>
<keyword evidence="3" id="KW-0732">Signal</keyword>
<protein>
    <recommendedName>
        <fullName evidence="2">MEMO1 family protein L21SP5_01830</fullName>
    </recommendedName>
</protein>
<dbReference type="InterPro" id="IPR023473">
    <property type="entry name" value="AMMECR1"/>
</dbReference>
<evidence type="ECO:0000256" key="1">
    <source>
        <dbReference type="ARBA" id="ARBA00006315"/>
    </source>
</evidence>
<accession>A0A0S2HZH5</accession>
<evidence type="ECO:0000313" key="6">
    <source>
        <dbReference type="Proteomes" id="UP000064893"/>
    </source>
</evidence>
<feature type="domain" description="AMMECR1" evidence="4">
    <location>
        <begin position="321"/>
        <end position="502"/>
    </location>
</feature>
<dbReference type="EMBL" id="CP013118">
    <property type="protein sequence ID" value="ALO15471.1"/>
    <property type="molecule type" value="Genomic_DNA"/>
</dbReference>
<dbReference type="AlphaFoldDB" id="A0A0S2HZH5"/>
<evidence type="ECO:0000256" key="3">
    <source>
        <dbReference type="SAM" id="SignalP"/>
    </source>
</evidence>
<dbReference type="InterPro" id="IPR036071">
    <property type="entry name" value="AMMECR1_dom_sf"/>
</dbReference>
<dbReference type="PANTHER" id="PTHR11060">
    <property type="entry name" value="PROTEIN MEMO1"/>
    <property type="match status" value="1"/>
</dbReference>
<dbReference type="PANTHER" id="PTHR11060:SF0">
    <property type="entry name" value="PROTEIN MEMO1"/>
    <property type="match status" value="1"/>
</dbReference>
<dbReference type="KEGG" id="blq:L21SP5_01830"/>
<dbReference type="Gene3D" id="3.40.830.10">
    <property type="entry name" value="LigB-like"/>
    <property type="match status" value="1"/>
</dbReference>
<dbReference type="SUPFAM" id="SSF143447">
    <property type="entry name" value="AMMECR1-like"/>
    <property type="match status" value="1"/>
</dbReference>
<comment type="similarity">
    <text evidence="1 2">Belongs to the MEMO1 family.</text>
</comment>
<dbReference type="InterPro" id="IPR027623">
    <property type="entry name" value="AmmeMemoSam_A"/>
</dbReference>
<name>A0A0S2HZH5_9BACT</name>
<feature type="signal peptide" evidence="3">
    <location>
        <begin position="1"/>
        <end position="21"/>
    </location>
</feature>
<gene>
    <name evidence="5" type="ORF">L21SP5_01830</name>
</gene>
<dbReference type="Pfam" id="PF01875">
    <property type="entry name" value="Memo"/>
    <property type="match status" value="1"/>
</dbReference>
<evidence type="ECO:0000313" key="5">
    <source>
        <dbReference type="EMBL" id="ALO15471.1"/>
    </source>
</evidence>
<sequence length="502" mass="56505" precursor="true">MNKSTLIFFAMLMLLFIGCRSQDHPKQHIRQAAVAGQFYHKNPAQLKNQLKQFFSEAKTKRAGTTRAVIVPHAGYVFSGQVAASAFNQINPDRKIKNVFLLGSAHRVWVNKASVFGGEAYETPLGQVRVNTEIVHKLLENSAFSYNEKAHKNEHSLEVELPFLQHHLKNNFQIIPILVNTQDQREIQSIAKALKPYYTQNNLFVISTDFSHYPSDKDACKTDSLTAEAVASGNTEELLMQIEKNNQKGVSNLKTSMCGLSAMLVFLDIIEDQGYTIEKIEYRNSSDSQYGNKNRVVGYWAMRVVSKKAIKAKEASFSLNATEKNYLLKLARNTIDQYLKTKRIPAIPENDLTPNLKTKTGCFVTLHKNGRLRGCIGNFSGTLPLAEGVQEMAVAAATEDPRFNTVRSEELKSIKIEISVLTPLKPIDNLKDFELGKHGIYIQKGMHSGTYLPQVADDKNWTKEEFVSHCSKYKAGLGKDGWKKAKLYTYEALIFSEKSHSNE</sequence>
<dbReference type="RefSeq" id="WP_057952932.1">
    <property type="nucleotide sequence ID" value="NZ_CP013118.1"/>
</dbReference>
<dbReference type="NCBIfam" id="TIGR04336">
    <property type="entry name" value="AmmeMemoSam_B"/>
    <property type="match status" value="1"/>
</dbReference>
<dbReference type="STRING" id="1307839.L21SP5_01830"/>
<dbReference type="NCBIfam" id="TIGR00296">
    <property type="entry name" value="TIGR00296 family protein"/>
    <property type="match status" value="1"/>
</dbReference>
<dbReference type="Pfam" id="PF01871">
    <property type="entry name" value="AMMECR1"/>
    <property type="match status" value="1"/>
</dbReference>
<dbReference type="InterPro" id="IPR002737">
    <property type="entry name" value="MEMO1_fam"/>
</dbReference>
<reference evidence="5 6" key="1">
    <citation type="submission" date="2015-11" db="EMBL/GenBank/DDBJ databases">
        <title>Description and complete genome sequence of a novel strain predominating in hypersaline microbial mats and representing a new family of the Bacteriodetes phylum.</title>
        <authorList>
            <person name="Spring S."/>
            <person name="Bunk B."/>
            <person name="Sproer C."/>
            <person name="Klenk H.-P."/>
        </authorList>
    </citation>
    <scope>NUCLEOTIDE SEQUENCE [LARGE SCALE GENOMIC DNA]</scope>
    <source>
        <strain evidence="5 6">L21-Spi-D4</strain>
    </source>
</reference>
<dbReference type="PROSITE" id="PS51112">
    <property type="entry name" value="AMMECR1"/>
    <property type="match status" value="1"/>
</dbReference>
<dbReference type="Gene3D" id="3.30.1490.150">
    <property type="entry name" value="Hypothetical protein ph0010, domain 2"/>
    <property type="match status" value="1"/>
</dbReference>
<dbReference type="CDD" id="cd07361">
    <property type="entry name" value="MEMO_like"/>
    <property type="match status" value="1"/>
</dbReference>
<evidence type="ECO:0000256" key="2">
    <source>
        <dbReference type="HAMAP-Rule" id="MF_00055"/>
    </source>
</evidence>
<dbReference type="PROSITE" id="PS51257">
    <property type="entry name" value="PROKAR_LIPOPROTEIN"/>
    <property type="match status" value="1"/>
</dbReference>
<organism evidence="5 6">
    <name type="scientific">Salinivirga cyanobacteriivorans</name>
    <dbReference type="NCBI Taxonomy" id="1307839"/>
    <lineage>
        <taxon>Bacteria</taxon>
        <taxon>Pseudomonadati</taxon>
        <taxon>Bacteroidota</taxon>
        <taxon>Bacteroidia</taxon>
        <taxon>Bacteroidales</taxon>
        <taxon>Salinivirgaceae</taxon>
        <taxon>Salinivirga</taxon>
    </lineage>
</organism>